<dbReference type="Gene3D" id="1.50.10.20">
    <property type="match status" value="1"/>
</dbReference>
<name>X0XNJ5_9ZZZZ</name>
<dbReference type="InterPro" id="IPR008930">
    <property type="entry name" value="Terpenoid_cyclase/PrenylTrfase"/>
</dbReference>
<dbReference type="AlphaFoldDB" id="X0XNJ5"/>
<feature type="non-terminal residue" evidence="1">
    <location>
        <position position="243"/>
    </location>
</feature>
<reference evidence="1" key="1">
    <citation type="journal article" date="2014" name="Front. Microbiol.">
        <title>High frequency of phylogenetically diverse reductive dehalogenase-homologous genes in deep subseafloor sedimentary metagenomes.</title>
        <authorList>
            <person name="Kawai M."/>
            <person name="Futagami T."/>
            <person name="Toyoda A."/>
            <person name="Takaki Y."/>
            <person name="Nishi S."/>
            <person name="Hori S."/>
            <person name="Arai W."/>
            <person name="Tsubouchi T."/>
            <person name="Morono Y."/>
            <person name="Uchiyama I."/>
            <person name="Ito T."/>
            <person name="Fujiyama A."/>
            <person name="Inagaki F."/>
            <person name="Takami H."/>
        </authorList>
    </citation>
    <scope>NUCLEOTIDE SEQUENCE</scope>
    <source>
        <strain evidence="1">Expedition CK06-06</strain>
    </source>
</reference>
<organism evidence="1">
    <name type="scientific">marine sediment metagenome</name>
    <dbReference type="NCBI Taxonomy" id="412755"/>
    <lineage>
        <taxon>unclassified sequences</taxon>
        <taxon>metagenomes</taxon>
        <taxon>ecological metagenomes</taxon>
    </lineage>
</organism>
<dbReference type="SUPFAM" id="SSF48239">
    <property type="entry name" value="Terpenoid cyclases/Protein prenyltransferases"/>
    <property type="match status" value="1"/>
</dbReference>
<evidence type="ECO:0008006" key="2">
    <source>
        <dbReference type="Google" id="ProtNLM"/>
    </source>
</evidence>
<accession>X0XNJ5</accession>
<protein>
    <recommendedName>
        <fullName evidence="2">Squalene cyclase C-terminal domain-containing protein</fullName>
    </recommendedName>
</protein>
<dbReference type="EMBL" id="BARS01048476">
    <property type="protein sequence ID" value="GAG36907.1"/>
    <property type="molecule type" value="Genomic_DNA"/>
</dbReference>
<feature type="non-terminal residue" evidence="1">
    <location>
        <position position="1"/>
    </location>
</feature>
<sequence length="243" mass="28158">HCLGENAKKRLTWIDRFKDEKKLKSWLDRQDWGYRVDYTSNTVQDVGIFLQYARDFQGDAEAGQALRQLLDYLVDKADPSTGLWGDGEYDLRDEKHRSRAIQAAYHFWLLWFYEREMIPYPELAVDHILKTQNKNGGFGCGVHNRKYPYNSSACEDIDSIDPLVRLLPLTDYRRDDVIQSLQRSLPWVIGHQTDSGSYVFKRGLGFEYGHPELNAKLNVGGMFPTWFRTLSLAMLGQGLPETN</sequence>
<comment type="caution">
    <text evidence="1">The sequence shown here is derived from an EMBL/GenBank/DDBJ whole genome shotgun (WGS) entry which is preliminary data.</text>
</comment>
<proteinExistence type="predicted"/>
<gene>
    <name evidence="1" type="ORF">S01H1_72650</name>
</gene>
<evidence type="ECO:0000313" key="1">
    <source>
        <dbReference type="EMBL" id="GAG36907.1"/>
    </source>
</evidence>